<accession>A0A8V0YKU0</accession>
<reference evidence="1" key="2">
    <citation type="submission" date="2025-05" db="UniProtKB">
        <authorList>
            <consortium name="Ensembl"/>
        </authorList>
    </citation>
    <scope>IDENTIFICATION</scope>
    <source>
        <strain evidence="1">broiler</strain>
    </source>
</reference>
<keyword evidence="2" id="KW-1185">Reference proteome</keyword>
<sequence length="151" mass="17051">MEKKEHCILRGINALNAQIFSTDSIFHQTYSSRADLKEMPMENADWDLFVDSSNFVQDGKWKVGNAVVTVKEMTEAKALLSNTLVQKAKLIALLRVLELSKDRTVYTWTDSEFDSGVFHAHGHICRQKGLLTSQESPVKYGSTTFTSYRSA</sequence>
<evidence type="ECO:0000313" key="1">
    <source>
        <dbReference type="Ensembl" id="ENSGALP00010019420.1"/>
    </source>
</evidence>
<dbReference type="Proteomes" id="UP000000539">
    <property type="component" value="Chromosome Z"/>
</dbReference>
<name>A0A8V0YKU0_CHICK</name>
<dbReference type="Ensembl" id="ENSGALT00010032788.1">
    <property type="protein sequence ID" value="ENSGALP00010019420.1"/>
    <property type="gene ID" value="ENSGALG00010013639.1"/>
</dbReference>
<dbReference type="Ensembl" id="ENSGALT00010032777.1">
    <property type="protein sequence ID" value="ENSGALP00010019415.1"/>
    <property type="gene ID" value="ENSGALG00010013639.1"/>
</dbReference>
<proteinExistence type="predicted"/>
<dbReference type="InterPro" id="IPR036397">
    <property type="entry name" value="RNaseH_sf"/>
</dbReference>
<dbReference type="Ensembl" id="ENSGALT00010032791.1">
    <property type="protein sequence ID" value="ENSGALP00010019423.1"/>
    <property type="gene ID" value="ENSGALG00010013639.1"/>
</dbReference>
<evidence type="ECO:0008006" key="3">
    <source>
        <dbReference type="Google" id="ProtNLM"/>
    </source>
</evidence>
<reference evidence="1" key="1">
    <citation type="submission" date="2020-11" db="EMBL/GenBank/DDBJ databases">
        <title>Gallus gallus (Chicken) genome, bGalGal1, GRCg7b, maternal haplotype autosomes + Z &amp; W.</title>
        <authorList>
            <person name="Warren W."/>
            <person name="Formenti G."/>
            <person name="Fedrigo O."/>
            <person name="Haase B."/>
            <person name="Mountcastle J."/>
            <person name="Balacco J."/>
            <person name="Tracey A."/>
            <person name="Schneider V."/>
            <person name="Okimoto R."/>
            <person name="Cheng H."/>
            <person name="Hawken R."/>
            <person name="Howe K."/>
            <person name="Jarvis E.D."/>
        </authorList>
    </citation>
    <scope>NUCLEOTIDE SEQUENCE [LARGE SCALE GENOMIC DNA]</scope>
    <source>
        <strain evidence="1">Broiler</strain>
    </source>
</reference>
<dbReference type="AlphaFoldDB" id="A0A8V0YKU0"/>
<dbReference type="GO" id="GO:0003676">
    <property type="term" value="F:nucleic acid binding"/>
    <property type="evidence" value="ECO:0007669"/>
    <property type="project" value="InterPro"/>
</dbReference>
<protein>
    <recommendedName>
        <fullName evidence="3">RNase H type-1 domain-containing protein</fullName>
    </recommendedName>
</protein>
<organism evidence="1 2">
    <name type="scientific">Gallus gallus</name>
    <name type="common">Chicken</name>
    <dbReference type="NCBI Taxonomy" id="9031"/>
    <lineage>
        <taxon>Eukaryota</taxon>
        <taxon>Metazoa</taxon>
        <taxon>Chordata</taxon>
        <taxon>Craniata</taxon>
        <taxon>Vertebrata</taxon>
        <taxon>Euteleostomi</taxon>
        <taxon>Archelosauria</taxon>
        <taxon>Archosauria</taxon>
        <taxon>Dinosauria</taxon>
        <taxon>Saurischia</taxon>
        <taxon>Theropoda</taxon>
        <taxon>Coelurosauria</taxon>
        <taxon>Aves</taxon>
        <taxon>Neognathae</taxon>
        <taxon>Galloanserae</taxon>
        <taxon>Galliformes</taxon>
        <taxon>Phasianidae</taxon>
        <taxon>Phasianinae</taxon>
        <taxon>Gallus</taxon>
    </lineage>
</organism>
<evidence type="ECO:0000313" key="2">
    <source>
        <dbReference type="Proteomes" id="UP000000539"/>
    </source>
</evidence>
<dbReference type="GeneTree" id="ENSGT01070000254195"/>
<dbReference type="InterPro" id="IPR012337">
    <property type="entry name" value="RNaseH-like_sf"/>
</dbReference>
<dbReference type="Gene3D" id="3.30.420.10">
    <property type="entry name" value="Ribonuclease H-like superfamily/Ribonuclease H"/>
    <property type="match status" value="1"/>
</dbReference>
<dbReference type="SUPFAM" id="SSF53098">
    <property type="entry name" value="Ribonuclease H-like"/>
    <property type="match status" value="1"/>
</dbReference>